<keyword evidence="2" id="KW-1185">Reference proteome</keyword>
<reference evidence="1 2" key="1">
    <citation type="submission" date="2020-04" db="EMBL/GenBank/DDBJ databases">
        <authorList>
            <person name="De Canck E."/>
        </authorList>
    </citation>
    <scope>NUCLEOTIDE SEQUENCE [LARGE SCALE GENOMIC DNA]</scope>
    <source>
        <strain evidence="1 2">LMG 29739</strain>
    </source>
</reference>
<name>A0A6J5F1Q0_9BURK</name>
<proteinExistence type="predicted"/>
<dbReference type="AlphaFoldDB" id="A0A6J5F1Q0"/>
<gene>
    <name evidence="1" type="ORF">LMG29739_06325</name>
</gene>
<organism evidence="1 2">
    <name type="scientific">Paraburkholderia solisilvae</name>
    <dbReference type="NCBI Taxonomy" id="624376"/>
    <lineage>
        <taxon>Bacteria</taxon>
        <taxon>Pseudomonadati</taxon>
        <taxon>Pseudomonadota</taxon>
        <taxon>Betaproteobacteria</taxon>
        <taxon>Burkholderiales</taxon>
        <taxon>Burkholderiaceae</taxon>
        <taxon>Paraburkholderia</taxon>
    </lineage>
</organism>
<evidence type="ECO:0000313" key="2">
    <source>
        <dbReference type="Proteomes" id="UP000494329"/>
    </source>
</evidence>
<sequence>MRVFRGRRRGRQFRKRRAQAFGLRLHIRDERVDAGQHVGQIEIGLRDARPVRNRQRRTRRRLLLRERRRIHAGGFAKVRDPRGAAPGARIVRRALPRGHGFVAGRQCRCVVVGSKLGLVEHMRGSKRRIRAVREYLLVVRERTRRRLGLVRDHHRVDIERQRILMHSFAVILRDAEHQFREEPQRVECEAHLFDPRSVATPDKRPCAQRGHVPFDARLRWMHAGQAIRLAALQIAGELLVGRRAQKQIARRIRRETRHVAAAPSASIATCVTDARLPVEPERAEIRGRVADPVAAHRFVRHLEVRHRAAIGADQCGKAVAVESVAERIARMPGAAECARIAERHRDERLRFADA</sequence>
<dbReference type="EMBL" id="CADIKF010000108">
    <property type="protein sequence ID" value="CAB3772770.1"/>
    <property type="molecule type" value="Genomic_DNA"/>
</dbReference>
<evidence type="ECO:0000313" key="1">
    <source>
        <dbReference type="EMBL" id="CAB3772770.1"/>
    </source>
</evidence>
<dbReference type="Proteomes" id="UP000494329">
    <property type="component" value="Unassembled WGS sequence"/>
</dbReference>
<accession>A0A6J5F1Q0</accession>
<protein>
    <submittedName>
        <fullName evidence="1">Uncharacterized protein</fullName>
    </submittedName>
</protein>